<name>A0A291M168_9RHOB</name>
<dbReference type="Proteomes" id="UP000219050">
    <property type="component" value="Chromosome"/>
</dbReference>
<protein>
    <submittedName>
        <fullName evidence="3">Acetyltransferase</fullName>
    </submittedName>
</protein>
<dbReference type="KEGG" id="cmag:CBW24_12270"/>
<evidence type="ECO:0000256" key="1">
    <source>
        <dbReference type="SAM" id="SignalP"/>
    </source>
</evidence>
<reference evidence="3 4" key="1">
    <citation type="submission" date="2017-05" db="EMBL/GenBank/DDBJ databases">
        <title>Comparative genomic and metabolic analysis of manganese-oxidizing mechanisms in Celeribater manganoxidans DY25T: its adaption to the environment of polymetallic nodule.</title>
        <authorList>
            <person name="Wang X."/>
        </authorList>
    </citation>
    <scope>NUCLEOTIDE SEQUENCE [LARGE SCALE GENOMIC DNA]</scope>
    <source>
        <strain evidence="3 4">DY25</strain>
    </source>
</reference>
<gene>
    <name evidence="3" type="ORF">CBW24_12270</name>
</gene>
<evidence type="ECO:0000313" key="4">
    <source>
        <dbReference type="Proteomes" id="UP000219050"/>
    </source>
</evidence>
<keyword evidence="4" id="KW-1185">Reference proteome</keyword>
<keyword evidence="1" id="KW-0732">Signal</keyword>
<dbReference type="Gene3D" id="3.40.50.1820">
    <property type="entry name" value="alpha/beta hydrolase"/>
    <property type="match status" value="1"/>
</dbReference>
<dbReference type="InterPro" id="IPR029058">
    <property type="entry name" value="AB_hydrolase_fold"/>
</dbReference>
<dbReference type="PANTHER" id="PTHR37946:SF1">
    <property type="entry name" value="SLL1969 PROTEIN"/>
    <property type="match status" value="1"/>
</dbReference>
<evidence type="ECO:0000259" key="2">
    <source>
        <dbReference type="Pfam" id="PF00561"/>
    </source>
</evidence>
<feature type="domain" description="AB hydrolase-1" evidence="2">
    <location>
        <begin position="40"/>
        <end position="153"/>
    </location>
</feature>
<keyword evidence="3" id="KW-0808">Transferase</keyword>
<accession>A0A291M168</accession>
<dbReference type="EMBL" id="CP021404">
    <property type="protein sequence ID" value="ATI42701.1"/>
    <property type="molecule type" value="Genomic_DNA"/>
</dbReference>
<dbReference type="InterPro" id="IPR000073">
    <property type="entry name" value="AB_hydrolase_1"/>
</dbReference>
<dbReference type="PANTHER" id="PTHR37946">
    <property type="entry name" value="SLL1969 PROTEIN"/>
    <property type="match status" value="1"/>
</dbReference>
<feature type="signal peptide" evidence="1">
    <location>
        <begin position="1"/>
        <end position="19"/>
    </location>
</feature>
<dbReference type="GO" id="GO:0016740">
    <property type="term" value="F:transferase activity"/>
    <property type="evidence" value="ECO:0007669"/>
    <property type="project" value="UniProtKB-KW"/>
</dbReference>
<dbReference type="SUPFAM" id="SSF53474">
    <property type="entry name" value="alpha/beta-Hydrolases"/>
    <property type="match status" value="1"/>
</dbReference>
<feature type="chain" id="PRO_5012538900" evidence="1">
    <location>
        <begin position="20"/>
        <end position="262"/>
    </location>
</feature>
<sequence>MRRMLLILSLCLPPALLIAQGDRQPRARPVAEAPALGECVVLLHGLARSAASMQVMARALQAEGYQVVNQGYASTEAPIEDLVAAVPWAVSKCDPGPVHFVTHSMGGILVRAWLSEHRPAQMGRVVMLGPPNHGTELVDELGDLGPFEWINGPAGLELGTDPASVPVRLGEARFDLGVIAGNRSLNPLYSALIPGSDDGKVSVASTRIRGMQDHLVLPVTHTFMMTNPLVIAEVMLFLREGRFDHDLSYGEAVRMGVDELAR</sequence>
<dbReference type="OrthoDB" id="556502at2"/>
<dbReference type="AlphaFoldDB" id="A0A291M168"/>
<evidence type="ECO:0000313" key="3">
    <source>
        <dbReference type="EMBL" id="ATI42701.1"/>
    </source>
</evidence>
<dbReference type="Pfam" id="PF00561">
    <property type="entry name" value="Abhydrolase_1"/>
    <property type="match status" value="1"/>
</dbReference>
<organism evidence="3 4">
    <name type="scientific">Pacificitalea manganoxidans</name>
    <dbReference type="NCBI Taxonomy" id="1411902"/>
    <lineage>
        <taxon>Bacteria</taxon>
        <taxon>Pseudomonadati</taxon>
        <taxon>Pseudomonadota</taxon>
        <taxon>Alphaproteobacteria</taxon>
        <taxon>Rhodobacterales</taxon>
        <taxon>Paracoccaceae</taxon>
        <taxon>Pacificitalea</taxon>
    </lineage>
</organism>
<proteinExistence type="predicted"/>